<dbReference type="PANTHER" id="PTHR30055">
    <property type="entry name" value="HTH-TYPE TRANSCRIPTIONAL REGULATOR RUTR"/>
    <property type="match status" value="1"/>
</dbReference>
<feature type="domain" description="HTH tetR-type" evidence="3">
    <location>
        <begin position="12"/>
        <end position="72"/>
    </location>
</feature>
<proteinExistence type="predicted"/>
<comment type="caution">
    <text evidence="4">The sequence shown here is derived from an EMBL/GenBank/DDBJ whole genome shotgun (WGS) entry which is preliminary data.</text>
</comment>
<dbReference type="InterPro" id="IPR050109">
    <property type="entry name" value="HTH-type_TetR-like_transc_reg"/>
</dbReference>
<accession>A0ABN3HDP6</accession>
<organism evidence="4 5">
    <name type="scientific">Gordonia cholesterolivorans</name>
    <dbReference type="NCBI Taxonomy" id="559625"/>
    <lineage>
        <taxon>Bacteria</taxon>
        <taxon>Bacillati</taxon>
        <taxon>Actinomycetota</taxon>
        <taxon>Actinomycetes</taxon>
        <taxon>Mycobacteriales</taxon>
        <taxon>Gordoniaceae</taxon>
        <taxon>Gordonia</taxon>
    </lineage>
</organism>
<evidence type="ECO:0000256" key="2">
    <source>
        <dbReference type="PROSITE-ProRule" id="PRU00335"/>
    </source>
</evidence>
<dbReference type="EMBL" id="BAAARB010000006">
    <property type="protein sequence ID" value="GAA2376954.1"/>
    <property type="molecule type" value="Genomic_DNA"/>
</dbReference>
<gene>
    <name evidence="4" type="ORF">GCM10009855_15430</name>
</gene>
<keyword evidence="5" id="KW-1185">Reference proteome</keyword>
<evidence type="ECO:0000313" key="5">
    <source>
        <dbReference type="Proteomes" id="UP001501170"/>
    </source>
</evidence>
<dbReference type="PANTHER" id="PTHR30055:SF226">
    <property type="entry name" value="HTH-TYPE TRANSCRIPTIONAL REGULATOR PKSA"/>
    <property type="match status" value="1"/>
</dbReference>
<keyword evidence="1 2" id="KW-0238">DNA-binding</keyword>
<evidence type="ECO:0000256" key="1">
    <source>
        <dbReference type="ARBA" id="ARBA00023125"/>
    </source>
</evidence>
<dbReference type="InterPro" id="IPR001647">
    <property type="entry name" value="HTH_TetR"/>
</dbReference>
<evidence type="ECO:0000259" key="3">
    <source>
        <dbReference type="PROSITE" id="PS50977"/>
    </source>
</evidence>
<dbReference type="PROSITE" id="PS50977">
    <property type="entry name" value="HTH_TETR_2"/>
    <property type="match status" value="1"/>
</dbReference>
<dbReference type="RefSeq" id="WP_006896461.1">
    <property type="nucleotide sequence ID" value="NZ_BAAARB010000006.1"/>
</dbReference>
<protein>
    <recommendedName>
        <fullName evidence="3">HTH tetR-type domain-containing protein</fullName>
    </recommendedName>
</protein>
<dbReference type="SUPFAM" id="SSF46689">
    <property type="entry name" value="Homeodomain-like"/>
    <property type="match status" value="1"/>
</dbReference>
<name>A0ABN3HDP6_9ACTN</name>
<reference evidence="4 5" key="1">
    <citation type="journal article" date="2019" name="Int. J. Syst. Evol. Microbiol.">
        <title>The Global Catalogue of Microorganisms (GCM) 10K type strain sequencing project: providing services to taxonomists for standard genome sequencing and annotation.</title>
        <authorList>
            <consortium name="The Broad Institute Genomics Platform"/>
            <consortium name="The Broad Institute Genome Sequencing Center for Infectious Disease"/>
            <person name="Wu L."/>
            <person name="Ma J."/>
        </authorList>
    </citation>
    <scope>NUCLEOTIDE SEQUENCE [LARGE SCALE GENOMIC DNA]</scope>
    <source>
        <strain evidence="4 5">JCM 16227</strain>
    </source>
</reference>
<dbReference type="Proteomes" id="UP001501170">
    <property type="component" value="Unassembled WGS sequence"/>
</dbReference>
<feature type="DNA-binding region" description="H-T-H motif" evidence="2">
    <location>
        <begin position="35"/>
        <end position="54"/>
    </location>
</feature>
<sequence>MATTDQVHTDPAEFAAHVVAESIRLFSERGYEATPVDEVAAAAGVSRRTLFRQFRSKEDLIFADHESLLEQVTDLLRGEEEAGTDPWWAVCAAAELVFAHFATLRDLAVRRYQVVARVPALRDRELVTTYRYQRKFEEFLRRALPDVPRVRIVAFAAAVTGAHNYLLRSMVRGDENATAETLRRELLAIYGVVGEYADPSSASAPEVAVVSFPAGTTPDEVAEAVRRRLTRHPVP</sequence>
<dbReference type="InterPro" id="IPR009057">
    <property type="entry name" value="Homeodomain-like_sf"/>
</dbReference>
<dbReference type="PRINTS" id="PR00455">
    <property type="entry name" value="HTHTETR"/>
</dbReference>
<evidence type="ECO:0000313" key="4">
    <source>
        <dbReference type="EMBL" id="GAA2376954.1"/>
    </source>
</evidence>
<dbReference type="Gene3D" id="1.10.357.10">
    <property type="entry name" value="Tetracycline Repressor, domain 2"/>
    <property type="match status" value="1"/>
</dbReference>
<dbReference type="Pfam" id="PF00440">
    <property type="entry name" value="TetR_N"/>
    <property type="match status" value="1"/>
</dbReference>